<evidence type="ECO:0000313" key="1">
    <source>
        <dbReference type="EMBL" id="RQH07512.1"/>
    </source>
</evidence>
<dbReference type="AlphaFoldDB" id="A0A3N6NER0"/>
<gene>
    <name evidence="1" type="ORF">D1Y85_09035</name>
</gene>
<keyword evidence="2" id="KW-1185">Reference proteome</keyword>
<dbReference type="RefSeq" id="WP_124150706.1">
    <property type="nucleotide sequence ID" value="NZ_RQIS01000005.1"/>
</dbReference>
<reference evidence="1 2" key="1">
    <citation type="submission" date="2018-11" db="EMBL/GenBank/DDBJ databases">
        <title>Paraburkholderia sp. DHOA04, isolated from soil.</title>
        <authorList>
            <person name="Gao Z.-H."/>
            <person name="Qiu L.-H."/>
            <person name="Fu J.-C."/>
        </authorList>
    </citation>
    <scope>NUCLEOTIDE SEQUENCE [LARGE SCALE GENOMIC DNA]</scope>
    <source>
        <strain evidence="1 2">DHOA04</strain>
    </source>
</reference>
<organism evidence="1 2">
    <name type="scientific">Paraburkholderia dinghuensis</name>
    <dbReference type="NCBI Taxonomy" id="2305225"/>
    <lineage>
        <taxon>Bacteria</taxon>
        <taxon>Pseudomonadati</taxon>
        <taxon>Pseudomonadota</taxon>
        <taxon>Betaproteobacteria</taxon>
        <taxon>Burkholderiales</taxon>
        <taxon>Burkholderiaceae</taxon>
        <taxon>Paraburkholderia</taxon>
    </lineage>
</organism>
<dbReference type="EMBL" id="RQIS01000005">
    <property type="protein sequence ID" value="RQH07512.1"/>
    <property type="molecule type" value="Genomic_DNA"/>
</dbReference>
<accession>A0A3N6NER0</accession>
<name>A0A3N6NER0_9BURK</name>
<dbReference type="OrthoDB" id="9099456at2"/>
<dbReference type="Proteomes" id="UP000272778">
    <property type="component" value="Unassembled WGS sequence"/>
</dbReference>
<evidence type="ECO:0000313" key="2">
    <source>
        <dbReference type="Proteomes" id="UP000272778"/>
    </source>
</evidence>
<proteinExistence type="predicted"/>
<comment type="caution">
    <text evidence="1">The sequence shown here is derived from an EMBL/GenBank/DDBJ whole genome shotgun (WGS) entry which is preliminary data.</text>
</comment>
<protein>
    <submittedName>
        <fullName evidence="1">Uncharacterized protein</fullName>
    </submittedName>
</protein>
<sequence length="125" mass="12940">MDRRTFLCETGGTLLGAACNVPFARTVAVRASARVAVFDPALASGRVLAGYAARAGIAAWPATDDIGTLWHAKLARRAGPLTPMITALRPSDQFVLTRFAASRGAVVLALDAQARSGSPGSSSRT</sequence>